<protein>
    <recommendedName>
        <fullName evidence="4">Alpha/beta hydrolase fold-3 domain-containing protein</fullName>
    </recommendedName>
</protein>
<proteinExistence type="predicted"/>
<sequence length="622" mass="68716">MVKTISGHHSYLEVPSWSIYHPTPFPRLEQRLFPPRHHQTLEHTLSSSFISILRLIYVLLLVFPLHITAALVSHAIYPKATWLEKGYGRGKFPTRLPSWGVGQTVGVPLVGSLFWALVYGTPKGMGWREERTVPAMSRRLFGRGHEGWCIDAEGVTLPPLPTETAPQPVINGHESSSEDSKDGLRKRSTNNSTKKAFVERAAQATSPPSADTAPEPLPYDAIKEGIPLEVLRGAIRGSAFSVDPVPVPAFWLWKSVASSVAHAHVTSVKPGNDLSGIGSGPAISPSERMVLFFVGGGYHSGHAPQGPLSWTVCRQTSLRVLGVNFRKATKDNLAFPAALQDALAAWIYVTKRLRFRPENVILMGDSAGGGLALSLQLYLSALDCSRKEGEMGLGRAKKLVLHSPMTDLTLQGESFTANQGVDIISAYMCSLARDNYLRHFIPIPGRTNPQLVSRHESLGRANVDPIAARYDIDPYHLSAEIEEGEHFQRELGRLAEELPETIVELGAFHPLFSMGLDARENRYLAQALRLLRPKEEEEELEVLVTAGSGEIFIDQIRLFTRNLLDLNHVDQSSSEDGREKANDKVKVSLVECVDWHHVFAYMNFPGQVKGQVDDLVKTFMLA</sequence>
<feature type="transmembrane region" description="Helical" evidence="3">
    <location>
        <begin position="97"/>
        <end position="118"/>
    </location>
</feature>
<dbReference type="PANTHER" id="PTHR48081">
    <property type="entry name" value="AB HYDROLASE SUPERFAMILY PROTEIN C4A8.06C"/>
    <property type="match status" value="1"/>
</dbReference>
<dbReference type="Pfam" id="PF07859">
    <property type="entry name" value="Abhydrolase_3"/>
    <property type="match status" value="1"/>
</dbReference>
<dbReference type="InterPro" id="IPR013094">
    <property type="entry name" value="AB_hydrolase_3"/>
</dbReference>
<keyword evidence="3" id="KW-0812">Transmembrane</keyword>
<dbReference type="AlphaFoldDB" id="A0A5C3EG38"/>
<keyword evidence="3" id="KW-1133">Transmembrane helix</keyword>
<evidence type="ECO:0000256" key="3">
    <source>
        <dbReference type="SAM" id="Phobius"/>
    </source>
</evidence>
<dbReference type="Gene3D" id="3.40.50.1820">
    <property type="entry name" value="alpha/beta hydrolase"/>
    <property type="match status" value="1"/>
</dbReference>
<dbReference type="OrthoDB" id="2152029at2759"/>
<accession>A0A5C3EG38</accession>
<evidence type="ECO:0000256" key="2">
    <source>
        <dbReference type="SAM" id="MobiDB-lite"/>
    </source>
</evidence>
<gene>
    <name evidence="5" type="ORF">UTRI_04879_B</name>
</gene>
<organism evidence="5 6">
    <name type="scientific">Ustilago trichophora</name>
    <dbReference type="NCBI Taxonomy" id="86804"/>
    <lineage>
        <taxon>Eukaryota</taxon>
        <taxon>Fungi</taxon>
        <taxon>Dikarya</taxon>
        <taxon>Basidiomycota</taxon>
        <taxon>Ustilaginomycotina</taxon>
        <taxon>Ustilaginomycetes</taxon>
        <taxon>Ustilaginales</taxon>
        <taxon>Ustilaginaceae</taxon>
        <taxon>Ustilago</taxon>
    </lineage>
</organism>
<feature type="domain" description="Alpha/beta hydrolase fold-3" evidence="4">
    <location>
        <begin position="290"/>
        <end position="438"/>
    </location>
</feature>
<dbReference type="SUPFAM" id="SSF53474">
    <property type="entry name" value="alpha/beta-Hydrolases"/>
    <property type="match status" value="1"/>
</dbReference>
<feature type="region of interest" description="Disordered" evidence="2">
    <location>
        <begin position="160"/>
        <end position="217"/>
    </location>
</feature>
<dbReference type="EMBL" id="OOIN01000028">
    <property type="protein sequence ID" value="SPO29392.1"/>
    <property type="molecule type" value="Genomic_DNA"/>
</dbReference>
<dbReference type="InterPro" id="IPR029058">
    <property type="entry name" value="AB_hydrolase_fold"/>
</dbReference>
<keyword evidence="6" id="KW-1185">Reference proteome</keyword>
<keyword evidence="1" id="KW-0378">Hydrolase</keyword>
<evidence type="ECO:0000313" key="5">
    <source>
        <dbReference type="EMBL" id="SPO29392.1"/>
    </source>
</evidence>
<dbReference type="Proteomes" id="UP000324022">
    <property type="component" value="Unassembled WGS sequence"/>
</dbReference>
<evidence type="ECO:0000256" key="1">
    <source>
        <dbReference type="ARBA" id="ARBA00022801"/>
    </source>
</evidence>
<feature type="transmembrane region" description="Helical" evidence="3">
    <location>
        <begin position="55"/>
        <end position="77"/>
    </location>
</feature>
<dbReference type="PANTHER" id="PTHR48081:SF8">
    <property type="entry name" value="ALPHA_BETA HYDROLASE FOLD-3 DOMAIN-CONTAINING PROTEIN-RELATED"/>
    <property type="match status" value="1"/>
</dbReference>
<evidence type="ECO:0000259" key="4">
    <source>
        <dbReference type="Pfam" id="PF07859"/>
    </source>
</evidence>
<feature type="compositionally biased region" description="Basic and acidic residues" evidence="2">
    <location>
        <begin position="175"/>
        <end position="185"/>
    </location>
</feature>
<name>A0A5C3EG38_9BASI</name>
<keyword evidence="3" id="KW-0472">Membrane</keyword>
<reference evidence="5 6" key="1">
    <citation type="submission" date="2018-03" db="EMBL/GenBank/DDBJ databases">
        <authorList>
            <person name="Guldener U."/>
        </authorList>
    </citation>
    <scope>NUCLEOTIDE SEQUENCE [LARGE SCALE GENOMIC DNA]</scope>
    <source>
        <strain evidence="5 6">NBRC100155</strain>
    </source>
</reference>
<dbReference type="GO" id="GO:0016787">
    <property type="term" value="F:hydrolase activity"/>
    <property type="evidence" value="ECO:0007669"/>
    <property type="project" value="UniProtKB-KW"/>
</dbReference>
<evidence type="ECO:0000313" key="6">
    <source>
        <dbReference type="Proteomes" id="UP000324022"/>
    </source>
</evidence>
<dbReference type="InterPro" id="IPR050300">
    <property type="entry name" value="GDXG_lipolytic_enzyme"/>
</dbReference>